<protein>
    <recommendedName>
        <fullName evidence="4">Sel1 repeat family protein</fullName>
    </recommendedName>
</protein>
<dbReference type="HOGENOM" id="CLU_836491_0_0_6"/>
<evidence type="ECO:0008006" key="4">
    <source>
        <dbReference type="Google" id="ProtNLM"/>
    </source>
</evidence>
<dbReference type="PANTHER" id="PTHR11102:SF160">
    <property type="entry name" value="ERAD-ASSOCIATED E3 UBIQUITIN-PROTEIN LIGASE COMPONENT HRD3"/>
    <property type="match status" value="1"/>
</dbReference>
<dbReference type="SMART" id="SM00671">
    <property type="entry name" value="SEL1"/>
    <property type="match status" value="3"/>
</dbReference>
<dbReference type="STRING" id="326297.Sama_2905"/>
<dbReference type="AlphaFoldDB" id="A1S9Q1"/>
<accession>A1S9Q1</accession>
<name>A1S9Q1_SHEAM</name>
<keyword evidence="1" id="KW-1133">Transmembrane helix</keyword>
<dbReference type="InterPro" id="IPR011990">
    <property type="entry name" value="TPR-like_helical_dom_sf"/>
</dbReference>
<dbReference type="SUPFAM" id="SSF81901">
    <property type="entry name" value="HCP-like"/>
    <property type="match status" value="1"/>
</dbReference>
<evidence type="ECO:0000313" key="2">
    <source>
        <dbReference type="EMBL" id="ABM01108.1"/>
    </source>
</evidence>
<keyword evidence="1" id="KW-0812">Transmembrane</keyword>
<dbReference type="InterPro" id="IPR006597">
    <property type="entry name" value="Sel1-like"/>
</dbReference>
<dbReference type="EMBL" id="CP000507">
    <property type="protein sequence ID" value="ABM01108.1"/>
    <property type="molecule type" value="Genomic_DNA"/>
</dbReference>
<dbReference type="InterPro" id="IPR050767">
    <property type="entry name" value="Sel1_AlgK"/>
</dbReference>
<keyword evidence="1" id="KW-0472">Membrane</keyword>
<evidence type="ECO:0000313" key="3">
    <source>
        <dbReference type="Proteomes" id="UP000009175"/>
    </source>
</evidence>
<gene>
    <name evidence="2" type="ordered locus">Sama_2905</name>
</gene>
<evidence type="ECO:0000256" key="1">
    <source>
        <dbReference type="SAM" id="Phobius"/>
    </source>
</evidence>
<organism evidence="2 3">
    <name type="scientific">Shewanella amazonensis (strain ATCC BAA-1098 / SB2B)</name>
    <dbReference type="NCBI Taxonomy" id="326297"/>
    <lineage>
        <taxon>Bacteria</taxon>
        <taxon>Pseudomonadati</taxon>
        <taxon>Pseudomonadota</taxon>
        <taxon>Gammaproteobacteria</taxon>
        <taxon>Alteromonadales</taxon>
        <taxon>Shewanellaceae</taxon>
        <taxon>Shewanella</taxon>
    </lineage>
</organism>
<feature type="transmembrane region" description="Helical" evidence="1">
    <location>
        <begin position="35"/>
        <end position="54"/>
    </location>
</feature>
<dbReference type="Pfam" id="PF08238">
    <property type="entry name" value="Sel1"/>
    <property type="match status" value="3"/>
</dbReference>
<dbReference type="PANTHER" id="PTHR11102">
    <property type="entry name" value="SEL-1-LIKE PROTEIN"/>
    <property type="match status" value="1"/>
</dbReference>
<reference evidence="2 3" key="1">
    <citation type="submission" date="2006-12" db="EMBL/GenBank/DDBJ databases">
        <title>Complete sequence of Shewanella amazonensis SB2B.</title>
        <authorList>
            <consortium name="US DOE Joint Genome Institute"/>
            <person name="Copeland A."/>
            <person name="Lucas S."/>
            <person name="Lapidus A."/>
            <person name="Barry K."/>
            <person name="Detter J.C."/>
            <person name="Glavina del Rio T."/>
            <person name="Hammon N."/>
            <person name="Israni S."/>
            <person name="Dalin E."/>
            <person name="Tice H."/>
            <person name="Pitluck S."/>
            <person name="Munk A.C."/>
            <person name="Brettin T."/>
            <person name="Bruce D."/>
            <person name="Han C."/>
            <person name="Tapia R."/>
            <person name="Gilna P."/>
            <person name="Schmutz J."/>
            <person name="Larimer F."/>
            <person name="Land M."/>
            <person name="Hauser L."/>
            <person name="Kyrpides N."/>
            <person name="Mikhailova N."/>
            <person name="Fredrickson J."/>
            <person name="Richardson P."/>
        </authorList>
    </citation>
    <scope>NUCLEOTIDE SEQUENCE [LARGE SCALE GENOMIC DNA]</scope>
    <source>
        <strain evidence="3">ATCC BAA-1098 / SB2B</strain>
    </source>
</reference>
<dbReference type="eggNOG" id="ENOG5033IT0">
    <property type="taxonomic scope" value="Bacteria"/>
</dbReference>
<feature type="transmembrane region" description="Helical" evidence="1">
    <location>
        <begin position="66"/>
        <end position="83"/>
    </location>
</feature>
<proteinExistence type="predicted"/>
<sequence>MAWPKGPILPQMDLLKLTNKHCTYPSSRQRAGSTGYWHFVCLKKCLGCPVIWLFDMKMQDRDYDMRIVLAFMLISLIIVRLAHADELQVNEMDNHKLLDLVTATIQNNDVDEKEKNFVYKSLNAIAKQYPAEVNYLLGQIFYFGIFENRNLEKAINYLTISSELNDTRAQYLLGTILAMEQGYVHYEQAIPLLEKAAADGIPDAMHNLYILYRKEKYPKDLAIEWLKKAANIKFEPAMFFLKREEYLAALESNDKEKLEEIAKYLISERFESLSGERYFLLAKIYNSSSPLSDDDLRLKYLQLSADEGFDLAINILSNYNRLVEQQVKEGGN</sequence>
<dbReference type="KEGG" id="saz:Sama_2905"/>
<dbReference type="Proteomes" id="UP000009175">
    <property type="component" value="Chromosome"/>
</dbReference>
<keyword evidence="3" id="KW-1185">Reference proteome</keyword>
<dbReference type="Gene3D" id="1.25.40.10">
    <property type="entry name" value="Tetratricopeptide repeat domain"/>
    <property type="match status" value="1"/>
</dbReference>